<evidence type="ECO:0000256" key="1">
    <source>
        <dbReference type="SAM" id="MobiDB-lite"/>
    </source>
</evidence>
<sequence length="329" mass="34115">MSEMLGADVEQLRALAKDFSGNSQKLKALQMTIDGAVNQLPRYWQGPDAQRFAQHWRGQQRGVISRAALMLETTAGDLSRNADEQKQASSSASLSAGGPGGGIPGAGGPGSGGKTPAFQLGPDWLADEKSPFRNGWNAYNWAKLIPNMRAGIFDTASMLTKANRAGFFSKEAWKAFQARSAFSQFANMSSDLFDGSWNKVFSLAEGSKASKFFNVAGKGLGVFGAGLDALDSFNAFSEGKTADGYYSAVKAGLGLVSLAPPPVGTAAAIASGALFLYDNVPVIHDSVNYVGGKIADSAVAVGGAVADSAVAVGDAVSDGAKNVAKFFGF</sequence>
<feature type="region of interest" description="Disordered" evidence="1">
    <location>
        <begin position="79"/>
        <end position="119"/>
    </location>
</feature>
<name>A0ABV8QYZ9_9MICC</name>
<reference evidence="3" key="1">
    <citation type="journal article" date="2019" name="Int. J. Syst. Evol. Microbiol.">
        <title>The Global Catalogue of Microorganisms (GCM) 10K type strain sequencing project: providing services to taxonomists for standard genome sequencing and annotation.</title>
        <authorList>
            <consortium name="The Broad Institute Genomics Platform"/>
            <consortium name="The Broad Institute Genome Sequencing Center for Infectious Disease"/>
            <person name="Wu L."/>
            <person name="Ma J."/>
        </authorList>
    </citation>
    <scope>NUCLEOTIDE SEQUENCE [LARGE SCALE GENOMIC DNA]</scope>
    <source>
        <strain evidence="3">CGMCC 1.10698</strain>
    </source>
</reference>
<gene>
    <name evidence="2" type="ORF">ACFOW9_07640</name>
</gene>
<feature type="compositionally biased region" description="Gly residues" evidence="1">
    <location>
        <begin position="97"/>
        <end position="113"/>
    </location>
</feature>
<protein>
    <submittedName>
        <fullName evidence="2">WXG100 family type VII secretion target</fullName>
    </submittedName>
</protein>
<dbReference type="SUPFAM" id="SSF140453">
    <property type="entry name" value="EsxAB dimer-like"/>
    <property type="match status" value="1"/>
</dbReference>
<organism evidence="2 3">
    <name type="scientific">Arthrobacter cryoconiti</name>
    <dbReference type="NCBI Taxonomy" id="748907"/>
    <lineage>
        <taxon>Bacteria</taxon>
        <taxon>Bacillati</taxon>
        <taxon>Actinomycetota</taxon>
        <taxon>Actinomycetes</taxon>
        <taxon>Micrococcales</taxon>
        <taxon>Micrococcaceae</taxon>
        <taxon>Arthrobacter</taxon>
    </lineage>
</organism>
<dbReference type="Gene3D" id="1.10.287.1060">
    <property type="entry name" value="ESAT-6-like"/>
    <property type="match status" value="1"/>
</dbReference>
<dbReference type="InterPro" id="IPR036689">
    <property type="entry name" value="ESAT-6-like_sf"/>
</dbReference>
<dbReference type="EMBL" id="JBHSCQ010000009">
    <property type="protein sequence ID" value="MFC4265470.1"/>
    <property type="molecule type" value="Genomic_DNA"/>
</dbReference>
<proteinExistence type="predicted"/>
<dbReference type="RefSeq" id="WP_230068100.1">
    <property type="nucleotide sequence ID" value="NZ_BAABLL010000007.1"/>
</dbReference>
<dbReference type="Proteomes" id="UP001595773">
    <property type="component" value="Unassembled WGS sequence"/>
</dbReference>
<keyword evidence="3" id="KW-1185">Reference proteome</keyword>
<accession>A0ABV8QYZ9</accession>
<evidence type="ECO:0000313" key="3">
    <source>
        <dbReference type="Proteomes" id="UP001595773"/>
    </source>
</evidence>
<comment type="caution">
    <text evidence="2">The sequence shown here is derived from an EMBL/GenBank/DDBJ whole genome shotgun (WGS) entry which is preliminary data.</text>
</comment>
<evidence type="ECO:0000313" key="2">
    <source>
        <dbReference type="EMBL" id="MFC4265470.1"/>
    </source>
</evidence>